<accession>A0A2T6GS30</accession>
<organism evidence="1 2">
    <name type="scientific">Pseudomonas protegens</name>
    <dbReference type="NCBI Taxonomy" id="380021"/>
    <lineage>
        <taxon>Bacteria</taxon>
        <taxon>Pseudomonadati</taxon>
        <taxon>Pseudomonadota</taxon>
        <taxon>Gammaproteobacteria</taxon>
        <taxon>Pseudomonadales</taxon>
        <taxon>Pseudomonadaceae</taxon>
        <taxon>Pseudomonas</taxon>
    </lineage>
</organism>
<dbReference type="Proteomes" id="UP000244178">
    <property type="component" value="Unassembled WGS sequence"/>
</dbReference>
<proteinExistence type="predicted"/>
<comment type="caution">
    <text evidence="1">The sequence shown here is derived from an EMBL/GenBank/DDBJ whole genome shotgun (WGS) entry which is preliminary data.</text>
</comment>
<protein>
    <submittedName>
        <fullName evidence="1">Uncharacterized protein</fullName>
    </submittedName>
</protein>
<evidence type="ECO:0000313" key="1">
    <source>
        <dbReference type="EMBL" id="PUA46954.1"/>
    </source>
</evidence>
<name>A0A2T6GS30_9PSED</name>
<sequence>MNQVNLSAWGDEAPLFVRLLAAEVAATSQTQASKRIGMSRTAVSLTLANRYASRSTAGVERRVMETLGRIQCVALDEEVNAEQCQSYREKPAPTHNPPAMQRWRACQHCPINPNCCTQENAHARLH</sequence>
<dbReference type="AlphaFoldDB" id="A0A2T6GS30"/>
<dbReference type="EMBL" id="PYJM01000001">
    <property type="protein sequence ID" value="PUA46954.1"/>
    <property type="molecule type" value="Genomic_DNA"/>
</dbReference>
<gene>
    <name evidence="1" type="ORF">C5U62_02955</name>
</gene>
<evidence type="ECO:0000313" key="2">
    <source>
        <dbReference type="Proteomes" id="UP000244178"/>
    </source>
</evidence>
<dbReference type="RefSeq" id="WP_108543291.1">
    <property type="nucleotide sequence ID" value="NZ_JBJDMX010000003.1"/>
</dbReference>
<reference evidence="1 2" key="1">
    <citation type="submission" date="2018-03" db="EMBL/GenBank/DDBJ databases">
        <title>Draft genome sequence of the plant growth promoting rhizobacterium Pseudomonas protegens strain BNJ-SS-45 isolated from wheat (Triticum aestivum) rhizosphere.</title>
        <authorList>
            <person name="Bajpai A."/>
            <person name="Shende K."/>
            <person name="Meena N."/>
            <person name="Upadhyayula S.R."/>
            <person name="Suravajhala P."/>
            <person name="Medicherla K.M."/>
            <person name="Johri B.N."/>
        </authorList>
    </citation>
    <scope>NUCLEOTIDE SEQUENCE [LARGE SCALE GENOMIC DNA]</scope>
    <source>
        <strain evidence="1 2">BNJ-SS-45</strain>
    </source>
</reference>